<comment type="catalytic activity">
    <reaction evidence="16 17">
        <text>a CDP-1,2-diacyl-sn-glycerol + 1D-myo-inositol 3-phosphate = a 1,2-diacyl-sn-glycero-3-phospho-(1D-myo-inositol-3-phosphate) + CMP + H(+)</text>
        <dbReference type="Rhea" id="RHEA:60504"/>
        <dbReference type="ChEBI" id="CHEBI:15378"/>
        <dbReference type="ChEBI" id="CHEBI:58088"/>
        <dbReference type="ChEBI" id="CHEBI:58332"/>
        <dbReference type="ChEBI" id="CHEBI:58401"/>
        <dbReference type="ChEBI" id="CHEBI:60377"/>
    </reaction>
</comment>
<sequence length="214" mass="22514">MGETVVLSHLRGAMGKLFSPLARFLLKIGVGPDAVTIAGTIAVVVAALWAFPTGHLVTGSLLIGLFVFTDSLDGTMARMQGREGVWGAYLDSTLDRLADAAIFGGLALYFVFQVDGPNSTAGLLAALATLSFAFFVSYARARAEGLGLDGNVGFVERSERLLIGLLATCAAGLFAQDLILIIALWLVVAGSFATFVQRMLHVRKQSYVASKGAN</sequence>
<dbReference type="EC" id="2.7.8.-" evidence="17"/>
<comment type="similarity">
    <text evidence="4 17 18">Belongs to the CDP-alcohol phosphatidyltransferase class-I family.</text>
</comment>
<accession>A0ABW5XDW5</accession>
<evidence type="ECO:0000256" key="13">
    <source>
        <dbReference type="ARBA" id="ARBA00023935"/>
    </source>
</evidence>
<dbReference type="Pfam" id="PF01066">
    <property type="entry name" value="CDP-OH_P_transf"/>
    <property type="match status" value="1"/>
</dbReference>
<protein>
    <recommendedName>
        <fullName evidence="14 17">Phosphatidylinositol phosphate synthase</fullName>
        <shortName evidence="17">PIP synthase</shortName>
        <ecNumber evidence="17">2.7.8.-</ecNumber>
    </recommendedName>
    <alternativeName>
        <fullName evidence="15 17">CDP-diacylglycerol--D-myo-inositol-3-phosphate 3-phosphatidyltransferase</fullName>
    </alternativeName>
</protein>
<keyword evidence="12 17" id="KW-0472">Membrane</keyword>
<dbReference type="Proteomes" id="UP001597391">
    <property type="component" value="Unassembled WGS sequence"/>
</dbReference>
<evidence type="ECO:0000313" key="20">
    <source>
        <dbReference type="Proteomes" id="UP001597391"/>
    </source>
</evidence>
<feature type="binding site" evidence="17">
    <location>
        <position position="70"/>
    </location>
    <ligand>
        <name>Mg(2+)</name>
        <dbReference type="ChEBI" id="CHEBI:18420"/>
        <label>1</label>
    </ligand>
</feature>
<keyword evidence="11 17" id="KW-1133">Transmembrane helix</keyword>
<comment type="subunit">
    <text evidence="5 17">Homodimer.</text>
</comment>
<proteinExistence type="inferred from homology"/>
<feature type="binding site" evidence="17">
    <location>
        <position position="95"/>
    </location>
    <ligand>
        <name>Mg(2+)</name>
        <dbReference type="ChEBI" id="CHEBI:18420"/>
        <label>2</label>
    </ligand>
</feature>
<keyword evidence="20" id="KW-1185">Reference proteome</keyword>
<dbReference type="InterPro" id="IPR044268">
    <property type="entry name" value="PIP_synthase_PgsA1"/>
</dbReference>
<feature type="binding site" evidence="17">
    <location>
        <position position="74"/>
    </location>
    <ligand>
        <name>a CDP-1,2-diacyl-sn-glycerol</name>
        <dbReference type="ChEBI" id="CHEBI:58332"/>
    </ligand>
</feature>
<comment type="catalytic activity">
    <reaction evidence="13 17">
        <text>1,2-di-(9Z-octadecenoyl)-sn-glycero-3-cytidine-5'-diphosphate + 1D-myo-inositol 3-phosphate = 1,2-di-(9Z-octadecenoyl)-sn-glycero-3-phospho-(1D-myo-inositol-3-phosphate) + CMP + H(+)</text>
        <dbReference type="Rhea" id="RHEA:61216"/>
        <dbReference type="ChEBI" id="CHEBI:15378"/>
        <dbReference type="ChEBI" id="CHEBI:58401"/>
        <dbReference type="ChEBI" id="CHEBI:60377"/>
        <dbReference type="ChEBI" id="CHEBI:85356"/>
        <dbReference type="ChEBI" id="CHEBI:144472"/>
    </reaction>
</comment>
<dbReference type="NCBIfam" id="NF045883">
    <property type="entry name" value="PIPSynth"/>
    <property type="match status" value="1"/>
</dbReference>
<feature type="transmembrane region" description="Helical" evidence="17">
    <location>
        <begin position="24"/>
        <end position="50"/>
    </location>
</feature>
<comment type="caution">
    <text evidence="19">The sequence shown here is derived from an EMBL/GenBank/DDBJ whole genome shotgun (WGS) entry which is preliminary data.</text>
</comment>
<evidence type="ECO:0000256" key="10">
    <source>
        <dbReference type="ARBA" id="ARBA00022842"/>
    </source>
</evidence>
<dbReference type="HAMAP" id="MF_02241">
    <property type="entry name" value="PIP_synthase"/>
    <property type="match status" value="1"/>
</dbReference>
<keyword evidence="10 17" id="KW-0460">Magnesium</keyword>
<dbReference type="InterPro" id="IPR043130">
    <property type="entry name" value="CDP-OH_PTrfase_TM_dom"/>
</dbReference>
<comment type="function">
    <text evidence="17">Catalyzes the conjugation of the 1'-hydroxyl group of D-myo-inositol-3-phosphate (also named L-myo-inositol-1-phosphate) with a lipid tail of cytidine diphosphate diacylglycerol (CDP-DAG), forming phosphatidylinositol phosphate (PIP) and CMP. PIP is a precursor of phosphatidylinositol (PI) which is an essential lipid required for cell wall formation.</text>
</comment>
<evidence type="ECO:0000256" key="1">
    <source>
        <dbReference type="ARBA" id="ARBA00004651"/>
    </source>
</evidence>
<dbReference type="RefSeq" id="WP_377464882.1">
    <property type="nucleotide sequence ID" value="NZ_JBHUOP010000001.1"/>
</dbReference>
<dbReference type="Gene3D" id="1.20.120.1760">
    <property type="match status" value="1"/>
</dbReference>
<dbReference type="InterPro" id="IPR048254">
    <property type="entry name" value="CDP_ALCOHOL_P_TRANSF_CS"/>
</dbReference>
<evidence type="ECO:0000256" key="2">
    <source>
        <dbReference type="ARBA" id="ARBA00004805"/>
    </source>
</evidence>
<feature type="active site" description="Proton acceptor" evidence="17">
    <location>
        <position position="95"/>
    </location>
</feature>
<evidence type="ECO:0000256" key="5">
    <source>
        <dbReference type="ARBA" id="ARBA00011738"/>
    </source>
</evidence>
<comment type="pathway">
    <text evidence="3">Lipid metabolism.</text>
</comment>
<evidence type="ECO:0000256" key="12">
    <source>
        <dbReference type="ARBA" id="ARBA00023136"/>
    </source>
</evidence>
<feature type="binding site" evidence="17">
    <location>
        <position position="70"/>
    </location>
    <ligand>
        <name>Mg(2+)</name>
        <dbReference type="ChEBI" id="CHEBI:18420"/>
        <label>2</label>
    </ligand>
</feature>
<feature type="binding site" evidence="17">
    <location>
        <position position="73"/>
    </location>
    <ligand>
        <name>Mg(2+)</name>
        <dbReference type="ChEBI" id="CHEBI:18420"/>
        <label>1</label>
    </ligand>
</feature>
<keyword evidence="17" id="KW-1208">Phospholipid metabolism</keyword>
<comment type="subcellular location">
    <subcellularLocation>
        <location evidence="1 17">Cell membrane</location>
        <topology evidence="1 17">Multi-pass membrane protein</topology>
    </subcellularLocation>
</comment>
<feature type="binding site" evidence="17">
    <location>
        <begin position="33"/>
        <end position="36"/>
    </location>
    <ligand>
        <name>a CDP-1,2-diacyl-sn-glycerol</name>
        <dbReference type="ChEBI" id="CHEBI:58332"/>
    </ligand>
</feature>
<feature type="binding site" evidence="17">
    <location>
        <position position="91"/>
    </location>
    <ligand>
        <name>Mg(2+)</name>
        <dbReference type="ChEBI" id="CHEBI:18420"/>
        <label>1</label>
    </ligand>
</feature>
<evidence type="ECO:0000256" key="14">
    <source>
        <dbReference type="ARBA" id="ARBA00024082"/>
    </source>
</evidence>
<comment type="caution">
    <text evidence="17">Lacks conserved residue(s) required for the propagation of feature annotation.</text>
</comment>
<evidence type="ECO:0000256" key="17">
    <source>
        <dbReference type="HAMAP-Rule" id="MF_02241"/>
    </source>
</evidence>
<dbReference type="EMBL" id="JBHUOP010000001">
    <property type="protein sequence ID" value="MFD2839411.1"/>
    <property type="molecule type" value="Genomic_DNA"/>
</dbReference>
<evidence type="ECO:0000256" key="15">
    <source>
        <dbReference type="ARBA" id="ARBA00033137"/>
    </source>
</evidence>
<evidence type="ECO:0000256" key="11">
    <source>
        <dbReference type="ARBA" id="ARBA00022989"/>
    </source>
</evidence>
<feature type="binding site" evidence="17">
    <location>
        <position position="78"/>
    </location>
    <ligand>
        <name>a CDP-1,2-diacyl-sn-glycerol</name>
        <dbReference type="ChEBI" id="CHEBI:58332"/>
    </ligand>
</feature>
<dbReference type="PROSITE" id="PS00379">
    <property type="entry name" value="CDP_ALCOHOL_P_TRANSF"/>
    <property type="match status" value="1"/>
</dbReference>
<evidence type="ECO:0000313" key="19">
    <source>
        <dbReference type="EMBL" id="MFD2839411.1"/>
    </source>
</evidence>
<keyword evidence="8 17" id="KW-0812">Transmembrane</keyword>
<evidence type="ECO:0000256" key="16">
    <source>
        <dbReference type="ARBA" id="ARBA00048865"/>
    </source>
</evidence>
<dbReference type="InterPro" id="IPR000462">
    <property type="entry name" value="CDP-OH_P_trans"/>
</dbReference>
<name>A0ABW5XDW5_9MICO</name>
<dbReference type="GO" id="GO:0016740">
    <property type="term" value="F:transferase activity"/>
    <property type="evidence" value="ECO:0007669"/>
    <property type="project" value="UniProtKB-KW"/>
</dbReference>
<feature type="binding site" evidence="17">
    <location>
        <position position="91"/>
    </location>
    <ligand>
        <name>Mg(2+)</name>
        <dbReference type="ChEBI" id="CHEBI:18420"/>
        <label>2</label>
    </ligand>
</feature>
<feature type="transmembrane region" description="Helical" evidence="17">
    <location>
        <begin position="161"/>
        <end position="188"/>
    </location>
</feature>
<keyword evidence="7 17" id="KW-0808">Transferase</keyword>
<feature type="transmembrane region" description="Helical" evidence="17">
    <location>
        <begin position="120"/>
        <end position="141"/>
    </location>
</feature>
<organism evidence="19 20">
    <name type="scientific">Populibacterium corticicola</name>
    <dbReference type="NCBI Taxonomy" id="1812826"/>
    <lineage>
        <taxon>Bacteria</taxon>
        <taxon>Bacillati</taxon>
        <taxon>Actinomycetota</taxon>
        <taxon>Actinomycetes</taxon>
        <taxon>Micrococcales</taxon>
        <taxon>Jonesiaceae</taxon>
        <taxon>Populibacterium</taxon>
    </lineage>
</organism>
<evidence type="ECO:0000256" key="3">
    <source>
        <dbReference type="ARBA" id="ARBA00005189"/>
    </source>
</evidence>
<gene>
    <name evidence="19" type="primary">pgsA</name>
    <name evidence="19" type="ORF">ACFSYH_02375</name>
</gene>
<evidence type="ECO:0000256" key="18">
    <source>
        <dbReference type="RuleBase" id="RU003750"/>
    </source>
</evidence>
<evidence type="ECO:0000256" key="9">
    <source>
        <dbReference type="ARBA" id="ARBA00022723"/>
    </source>
</evidence>
<feature type="transmembrane region" description="Helical" evidence="17">
    <location>
        <begin position="56"/>
        <end position="76"/>
    </location>
</feature>
<comment type="cofactor">
    <cofactor evidence="17">
        <name>Mg(2+)</name>
        <dbReference type="ChEBI" id="CHEBI:18420"/>
    </cofactor>
    <text evidence="17">Contains a di-nuclear catalytic Mg(2+) center.</text>
</comment>
<comment type="pathway">
    <text evidence="2 17">Phospholipid metabolism; phosphatidylinositol phosphate biosynthesis.</text>
</comment>
<evidence type="ECO:0000256" key="4">
    <source>
        <dbReference type="ARBA" id="ARBA00010441"/>
    </source>
</evidence>
<keyword evidence="17" id="KW-0594">Phospholipid biosynthesis</keyword>
<keyword evidence="6 17" id="KW-1003">Cell membrane</keyword>
<evidence type="ECO:0000256" key="7">
    <source>
        <dbReference type="ARBA" id="ARBA00022679"/>
    </source>
</evidence>
<keyword evidence="17" id="KW-0443">Lipid metabolism</keyword>
<evidence type="ECO:0000256" key="8">
    <source>
        <dbReference type="ARBA" id="ARBA00022692"/>
    </source>
</evidence>
<keyword evidence="9 17" id="KW-0479">Metal-binding</keyword>
<evidence type="ECO:0000256" key="6">
    <source>
        <dbReference type="ARBA" id="ARBA00022475"/>
    </source>
</evidence>
<keyword evidence="17" id="KW-0444">Lipid biosynthesis</keyword>
<reference evidence="20" key="1">
    <citation type="journal article" date="2019" name="Int. J. Syst. Evol. Microbiol.">
        <title>The Global Catalogue of Microorganisms (GCM) 10K type strain sequencing project: providing services to taxonomists for standard genome sequencing and annotation.</title>
        <authorList>
            <consortium name="The Broad Institute Genomics Platform"/>
            <consortium name="The Broad Institute Genome Sequencing Center for Infectious Disease"/>
            <person name="Wu L."/>
            <person name="Ma J."/>
        </authorList>
    </citation>
    <scope>NUCLEOTIDE SEQUENCE [LARGE SCALE GENOMIC DNA]</scope>
    <source>
        <strain evidence="20">KCTC 33576</strain>
    </source>
</reference>